<organism evidence="1 2">
    <name type="scientific">Herbiconiux ginsengi</name>
    <dbReference type="NCBI Taxonomy" id="381665"/>
    <lineage>
        <taxon>Bacteria</taxon>
        <taxon>Bacillati</taxon>
        <taxon>Actinomycetota</taxon>
        <taxon>Actinomycetes</taxon>
        <taxon>Micrococcales</taxon>
        <taxon>Microbacteriaceae</taxon>
        <taxon>Herbiconiux</taxon>
    </lineage>
</organism>
<gene>
    <name evidence="1" type="ORF">SAMN05216554_2518</name>
</gene>
<protein>
    <submittedName>
        <fullName evidence="1">Uncharacterized protein</fullName>
    </submittedName>
</protein>
<evidence type="ECO:0000313" key="2">
    <source>
        <dbReference type="Proteomes" id="UP000198891"/>
    </source>
</evidence>
<keyword evidence="2" id="KW-1185">Reference proteome</keyword>
<dbReference type="STRING" id="381665.SAMN05216554_2518"/>
<reference evidence="1 2" key="1">
    <citation type="submission" date="2016-10" db="EMBL/GenBank/DDBJ databases">
        <authorList>
            <person name="de Groot N.N."/>
        </authorList>
    </citation>
    <scope>NUCLEOTIDE SEQUENCE [LARGE SCALE GENOMIC DNA]</scope>
    <source>
        <strain evidence="1 2">CGMCC 4.3491</strain>
    </source>
</reference>
<accession>A0A1H3QHU2</accession>
<dbReference type="AlphaFoldDB" id="A0A1H3QHU2"/>
<dbReference type="EMBL" id="FNPZ01000002">
    <property type="protein sequence ID" value="SDZ12565.1"/>
    <property type="molecule type" value="Genomic_DNA"/>
</dbReference>
<proteinExistence type="predicted"/>
<sequence length="159" mass="16648">MTHQPRSYPVLLGVTAVGEPVPLELDRSGVGLLVAGDQAPVLAVARSLMVQLASRSAGPVLLRADGRITVDGVPVVTLVGAAGSDRPPPNGDVPRLTIDDVPWARLEAEAAVRLRCQLVSRAEFPARLEAARIRARGVRGRHARADENGGLFAASALIS</sequence>
<dbReference type="Proteomes" id="UP000198891">
    <property type="component" value="Unassembled WGS sequence"/>
</dbReference>
<name>A0A1H3QHU2_9MICO</name>
<dbReference type="RefSeq" id="WP_092554039.1">
    <property type="nucleotide sequence ID" value="NZ_FNPZ01000002.1"/>
</dbReference>
<evidence type="ECO:0000313" key="1">
    <source>
        <dbReference type="EMBL" id="SDZ12565.1"/>
    </source>
</evidence>